<feature type="transmembrane region" description="Helical" evidence="2">
    <location>
        <begin position="163"/>
        <end position="188"/>
    </location>
</feature>
<evidence type="ECO:0000313" key="3">
    <source>
        <dbReference type="EMBL" id="OQR81191.1"/>
    </source>
</evidence>
<feature type="transmembrane region" description="Helical" evidence="2">
    <location>
        <begin position="378"/>
        <end position="406"/>
    </location>
</feature>
<feature type="transmembrane region" description="Helical" evidence="2">
    <location>
        <begin position="224"/>
        <end position="246"/>
    </location>
</feature>
<feature type="transmembrane region" description="Helical" evidence="2">
    <location>
        <begin position="427"/>
        <end position="448"/>
    </location>
</feature>
<dbReference type="EMBL" id="JNBR01002830">
    <property type="protein sequence ID" value="OQR81191.1"/>
    <property type="molecule type" value="Genomic_DNA"/>
</dbReference>
<keyword evidence="2" id="KW-0472">Membrane</keyword>
<name>A0A1V9Y641_ACHHY</name>
<evidence type="ECO:0000256" key="2">
    <source>
        <dbReference type="SAM" id="Phobius"/>
    </source>
</evidence>
<keyword evidence="4" id="KW-1185">Reference proteome</keyword>
<gene>
    <name evidence="3" type="ORF">ACHHYP_16696</name>
</gene>
<feature type="transmembrane region" description="Helical" evidence="2">
    <location>
        <begin position="478"/>
        <end position="499"/>
    </location>
</feature>
<proteinExistence type="predicted"/>
<feature type="region of interest" description="Disordered" evidence="1">
    <location>
        <begin position="1"/>
        <end position="26"/>
    </location>
</feature>
<organism evidence="3 4">
    <name type="scientific">Achlya hypogyna</name>
    <name type="common">Oomycete</name>
    <name type="synonym">Protoachlya hypogyna</name>
    <dbReference type="NCBI Taxonomy" id="1202772"/>
    <lineage>
        <taxon>Eukaryota</taxon>
        <taxon>Sar</taxon>
        <taxon>Stramenopiles</taxon>
        <taxon>Oomycota</taxon>
        <taxon>Saprolegniomycetes</taxon>
        <taxon>Saprolegniales</taxon>
        <taxon>Achlyaceae</taxon>
        <taxon>Achlya</taxon>
    </lineage>
</organism>
<feature type="transmembrane region" description="Helical" evidence="2">
    <location>
        <begin position="267"/>
        <end position="290"/>
    </location>
</feature>
<feature type="transmembrane region" description="Helical" evidence="2">
    <location>
        <begin position="628"/>
        <end position="646"/>
    </location>
</feature>
<feature type="transmembrane region" description="Helical" evidence="2">
    <location>
        <begin position="561"/>
        <end position="586"/>
    </location>
</feature>
<feature type="transmembrane region" description="Helical" evidence="2">
    <location>
        <begin position="342"/>
        <end position="366"/>
    </location>
</feature>
<accession>A0A1V9Y641</accession>
<feature type="transmembrane region" description="Helical" evidence="2">
    <location>
        <begin position="296"/>
        <end position="314"/>
    </location>
</feature>
<evidence type="ECO:0000256" key="1">
    <source>
        <dbReference type="SAM" id="MobiDB-lite"/>
    </source>
</evidence>
<feature type="transmembrane region" description="Helical" evidence="2">
    <location>
        <begin position="593"/>
        <end position="616"/>
    </location>
</feature>
<keyword evidence="2" id="KW-0812">Transmembrane</keyword>
<keyword evidence="2" id="KW-1133">Transmembrane helix</keyword>
<evidence type="ECO:0000313" key="4">
    <source>
        <dbReference type="Proteomes" id="UP000243579"/>
    </source>
</evidence>
<dbReference type="AlphaFoldDB" id="A0A1V9Y641"/>
<sequence length="660" mass="70932">MDVEWGVDRRQSRVASNADTERESWLPRSTCDANSIASLNADLDDDEDFKTPVEQLQEPTKASTFGSAKCRLDYITKERRDCLGSNEDAKRKLAIASDEKLWKLKWVETDTTWSDCLTPVAPAPFVLLEPAAVYVVVATNIALVVVATFLFSAHVRVAIAFESLPHCSLLLLIFIALGLATFLGGLLGDSARHRGLVVRRASVAWSVAVFFLLAGYWLDISAAYAVGLGAAYIAAGALVPNIVIAGTTLEYTGAISGDAERRQMTSYYGWGTVVHVATVASAQILCVLTSVSTQAATVTILCIVLLVTVAWLHVHTRHRRWPPQVARVPGVGVGWSTIKSHWLLALAAVGAIGMLVGTAAVLTSLFLPPVPSGYGPRFVTAASGTLCIVLSWALTFVSSVSSFNAGHSVHRHRRQTSDSEPFAIEDLAVLRGLSLLPIGCVTVFMASVRGQLYGVFLLHLCQTNIAAFGSGKWFSPEFAAVAVYGFGTASFPLLQRLLSVEFAAFGRSTRLLHALVLYLVAAFIAGILELYRRSSQPGATGTAFDGTCHKATTTMDMGWSLLYLAPLSIGEMLARTCVGEIGAFILPRRHMGLAAAVFALCDVVGLAATLGVTVMLTHWFGTPGATDLELVLLFSTTLACIAYAAMKRLIEHYQACQIWL</sequence>
<feature type="compositionally biased region" description="Basic and acidic residues" evidence="1">
    <location>
        <begin position="1"/>
        <end position="11"/>
    </location>
</feature>
<dbReference type="OrthoDB" id="8904098at2759"/>
<feature type="transmembrane region" description="Helical" evidence="2">
    <location>
        <begin position="200"/>
        <end position="218"/>
    </location>
</feature>
<reference evidence="3 4" key="1">
    <citation type="journal article" date="2014" name="Genome Biol. Evol.">
        <title>The secreted proteins of Achlya hypogyna and Thraustotheca clavata identify the ancestral oomycete secretome and reveal gene acquisitions by horizontal gene transfer.</title>
        <authorList>
            <person name="Misner I."/>
            <person name="Blouin N."/>
            <person name="Leonard G."/>
            <person name="Richards T.A."/>
            <person name="Lane C.E."/>
        </authorList>
    </citation>
    <scope>NUCLEOTIDE SEQUENCE [LARGE SCALE GENOMIC DNA]</scope>
    <source>
        <strain evidence="3 4">ATCC 48635</strain>
    </source>
</reference>
<feature type="transmembrane region" description="Helical" evidence="2">
    <location>
        <begin position="511"/>
        <end position="531"/>
    </location>
</feature>
<dbReference type="Proteomes" id="UP000243579">
    <property type="component" value="Unassembled WGS sequence"/>
</dbReference>
<feature type="transmembrane region" description="Helical" evidence="2">
    <location>
        <begin position="131"/>
        <end position="151"/>
    </location>
</feature>
<protein>
    <submittedName>
        <fullName evidence="3">Uncharacterized protein</fullName>
    </submittedName>
</protein>
<comment type="caution">
    <text evidence="3">The sequence shown here is derived from an EMBL/GenBank/DDBJ whole genome shotgun (WGS) entry which is preliminary data.</text>
</comment>